<name>A0AA48GYN4_9BACT</name>
<dbReference type="PANTHER" id="PTHR30087">
    <property type="entry name" value="INNER MEMBRANE PROTEIN"/>
    <property type="match status" value="1"/>
</dbReference>
<dbReference type="EMBL" id="AP027081">
    <property type="protein sequence ID" value="BDU76457.1"/>
    <property type="molecule type" value="Genomic_DNA"/>
</dbReference>
<organism evidence="1 2">
    <name type="scientific">Mesoterricola sediminis</name>
    <dbReference type="NCBI Taxonomy" id="2927980"/>
    <lineage>
        <taxon>Bacteria</taxon>
        <taxon>Pseudomonadati</taxon>
        <taxon>Acidobacteriota</taxon>
        <taxon>Holophagae</taxon>
        <taxon>Holophagales</taxon>
        <taxon>Holophagaceae</taxon>
        <taxon>Mesoterricola</taxon>
    </lineage>
</organism>
<proteinExistence type="predicted"/>
<dbReference type="RefSeq" id="WP_316411423.1">
    <property type="nucleotide sequence ID" value="NZ_AP027081.1"/>
</dbReference>
<dbReference type="PANTHER" id="PTHR30087:SF1">
    <property type="entry name" value="HYPOTHETICAL CYTOSOLIC PROTEIN"/>
    <property type="match status" value="1"/>
</dbReference>
<dbReference type="KEGG" id="msea:METESE_14150"/>
<gene>
    <name evidence="1" type="ORF">METESE_14150</name>
</gene>
<evidence type="ECO:0008006" key="3">
    <source>
        <dbReference type="Google" id="ProtNLM"/>
    </source>
</evidence>
<accession>A0AA48GYN4</accession>
<protein>
    <recommendedName>
        <fullName evidence="3">DUF523 domain-containing protein</fullName>
    </recommendedName>
</protein>
<dbReference type="Pfam" id="PF04463">
    <property type="entry name" value="2-thiour_desulf"/>
    <property type="match status" value="1"/>
</dbReference>
<evidence type="ECO:0000313" key="2">
    <source>
        <dbReference type="Proteomes" id="UP001228113"/>
    </source>
</evidence>
<dbReference type="AlphaFoldDB" id="A0AA48GYN4"/>
<keyword evidence="2" id="KW-1185">Reference proteome</keyword>
<dbReference type="InterPro" id="IPR007553">
    <property type="entry name" value="2-thiour_desulf"/>
</dbReference>
<sequence length="164" mass="16569">MKRVLVSSCLLGEPVRYDGGAFEPTHPVLARWLREGRVLPCCPEVAGGLPVPRPPAEIAGGADGGEVLAGRARILDPAGRDLTAPFLAGAAATLDLARAGGAVLAVLKEGSPSCGSAAIHDGAFSGVRVPGQGVAAARLRAAGIPVFSERQWEAAAACLEALES</sequence>
<dbReference type="Proteomes" id="UP001228113">
    <property type="component" value="Chromosome"/>
</dbReference>
<evidence type="ECO:0000313" key="1">
    <source>
        <dbReference type="EMBL" id="BDU76457.1"/>
    </source>
</evidence>
<reference evidence="1" key="1">
    <citation type="journal article" date="2023" name="Int. J. Syst. Evol. Microbiol.">
        <title>Mesoterricola silvestris gen. nov., sp. nov., Mesoterricola sediminis sp. nov., Geothrix oryzae sp. nov., Geothrix edaphica sp. nov., Geothrix rubra sp. nov., and Geothrix limicola sp. nov., six novel members of Acidobacteriota isolated from soils.</title>
        <authorList>
            <person name="Itoh H."/>
            <person name="Sugisawa Y."/>
            <person name="Mise K."/>
            <person name="Xu Z."/>
            <person name="Kuniyasu M."/>
            <person name="Ushijima N."/>
            <person name="Kawano K."/>
            <person name="Kobayashi E."/>
            <person name="Shiratori Y."/>
            <person name="Masuda Y."/>
            <person name="Senoo K."/>
        </authorList>
    </citation>
    <scope>NUCLEOTIDE SEQUENCE</scope>
    <source>
        <strain evidence="1">W786</strain>
    </source>
</reference>